<evidence type="ECO:0000256" key="2">
    <source>
        <dbReference type="ARBA" id="ARBA00004651"/>
    </source>
</evidence>
<dbReference type="PANTHER" id="PTHR30529:SF1">
    <property type="entry name" value="CYTOCHROME B561 HOMOLOG 2"/>
    <property type="match status" value="1"/>
</dbReference>
<evidence type="ECO:0000256" key="13">
    <source>
        <dbReference type="SAM" id="Phobius"/>
    </source>
</evidence>
<feature type="transmembrane region" description="Helical" evidence="13">
    <location>
        <begin position="12"/>
        <end position="35"/>
    </location>
</feature>
<evidence type="ECO:0000256" key="9">
    <source>
        <dbReference type="ARBA" id="ARBA00022989"/>
    </source>
</evidence>
<keyword evidence="3" id="KW-0813">Transport</keyword>
<proteinExistence type="inferred from homology"/>
<comment type="caution">
    <text evidence="15">The sequence shown here is derived from an EMBL/GenBank/DDBJ whole genome shotgun (WGS) entry which is preliminary data.</text>
</comment>
<dbReference type="RefSeq" id="WP_107271481.1">
    <property type="nucleotide sequence ID" value="NZ_PYMA01000001.1"/>
</dbReference>
<name>A0A2T3P0D7_9GAMM</name>
<keyword evidence="11 13" id="KW-0472">Membrane</keyword>
<gene>
    <name evidence="15" type="ORF">C9I98_01605</name>
</gene>
<evidence type="ECO:0000256" key="3">
    <source>
        <dbReference type="ARBA" id="ARBA00022448"/>
    </source>
</evidence>
<dbReference type="AlphaFoldDB" id="A0A2T3P0D7"/>
<dbReference type="GO" id="GO:0005886">
    <property type="term" value="C:plasma membrane"/>
    <property type="evidence" value="ECO:0007669"/>
    <property type="project" value="UniProtKB-SubCell"/>
</dbReference>
<reference evidence="15 16" key="1">
    <citation type="submission" date="2018-01" db="EMBL/GenBank/DDBJ databases">
        <title>Whole genome sequencing of Histamine producing bacteria.</title>
        <authorList>
            <person name="Butler K."/>
        </authorList>
    </citation>
    <scope>NUCLEOTIDE SEQUENCE [LARGE SCALE GENOMIC DNA]</scope>
    <source>
        <strain evidence="15 16">DSM 100436</strain>
    </source>
</reference>
<keyword evidence="6 13" id="KW-0812">Transmembrane</keyword>
<dbReference type="GO" id="GO:0022904">
    <property type="term" value="P:respiratory electron transport chain"/>
    <property type="evidence" value="ECO:0007669"/>
    <property type="project" value="InterPro"/>
</dbReference>
<dbReference type="GO" id="GO:0020037">
    <property type="term" value="F:heme binding"/>
    <property type="evidence" value="ECO:0007669"/>
    <property type="project" value="TreeGrafter"/>
</dbReference>
<sequence>MKTVNYDRATRYLHWLMAIIIIYATCAGYAMHLVIDSHPNIFQFLSVLNMSLATIGSIAFIIRWIWKYFRPVKSFNEKGIPQWQSSLAHLIHSVIYQLMLVVFISGFLMLETSYELFWLITIPNPITSPDINSFFFTVHRISCAALALVVLLHASAALKHHFVTKNLVLKRMLGQAKVI</sequence>
<evidence type="ECO:0000256" key="12">
    <source>
        <dbReference type="ARBA" id="ARBA00037975"/>
    </source>
</evidence>
<dbReference type="InterPro" id="IPR052168">
    <property type="entry name" value="Cytochrome_b561_oxidase"/>
</dbReference>
<organism evidence="15 16">
    <name type="scientific">Photobacterium sanctipauli</name>
    <dbReference type="NCBI Taxonomy" id="1342794"/>
    <lineage>
        <taxon>Bacteria</taxon>
        <taxon>Pseudomonadati</taxon>
        <taxon>Pseudomonadota</taxon>
        <taxon>Gammaproteobacteria</taxon>
        <taxon>Vibrionales</taxon>
        <taxon>Vibrionaceae</taxon>
        <taxon>Photobacterium</taxon>
    </lineage>
</organism>
<dbReference type="GO" id="GO:0009055">
    <property type="term" value="F:electron transfer activity"/>
    <property type="evidence" value="ECO:0007669"/>
    <property type="project" value="InterPro"/>
</dbReference>
<dbReference type="InterPro" id="IPR016174">
    <property type="entry name" value="Di-haem_cyt_TM"/>
</dbReference>
<dbReference type="SUPFAM" id="SSF81342">
    <property type="entry name" value="Transmembrane di-heme cytochromes"/>
    <property type="match status" value="1"/>
</dbReference>
<dbReference type="Pfam" id="PF01292">
    <property type="entry name" value="Ni_hydr_CYTB"/>
    <property type="match status" value="1"/>
</dbReference>
<feature type="transmembrane region" description="Helical" evidence="13">
    <location>
        <begin position="41"/>
        <end position="66"/>
    </location>
</feature>
<keyword evidence="8" id="KW-0249">Electron transport</keyword>
<feature type="transmembrane region" description="Helical" evidence="13">
    <location>
        <begin position="134"/>
        <end position="158"/>
    </location>
</feature>
<dbReference type="Proteomes" id="UP000241771">
    <property type="component" value="Unassembled WGS sequence"/>
</dbReference>
<evidence type="ECO:0000256" key="11">
    <source>
        <dbReference type="ARBA" id="ARBA00023136"/>
    </source>
</evidence>
<keyword evidence="10" id="KW-0408">Iron</keyword>
<evidence type="ECO:0000256" key="7">
    <source>
        <dbReference type="ARBA" id="ARBA00022723"/>
    </source>
</evidence>
<protein>
    <submittedName>
        <fullName evidence="15">Cytochrome B</fullName>
    </submittedName>
</protein>
<dbReference type="PANTHER" id="PTHR30529">
    <property type="entry name" value="CYTOCHROME B561"/>
    <property type="match status" value="1"/>
</dbReference>
<comment type="cofactor">
    <cofactor evidence="1">
        <name>heme b</name>
        <dbReference type="ChEBI" id="CHEBI:60344"/>
    </cofactor>
</comment>
<keyword evidence="7" id="KW-0479">Metal-binding</keyword>
<keyword evidence="5" id="KW-0349">Heme</keyword>
<dbReference type="GO" id="GO:0046872">
    <property type="term" value="F:metal ion binding"/>
    <property type="evidence" value="ECO:0007669"/>
    <property type="project" value="UniProtKB-KW"/>
</dbReference>
<evidence type="ECO:0000259" key="14">
    <source>
        <dbReference type="Pfam" id="PF01292"/>
    </source>
</evidence>
<keyword evidence="4" id="KW-1003">Cell membrane</keyword>
<evidence type="ECO:0000313" key="16">
    <source>
        <dbReference type="Proteomes" id="UP000241771"/>
    </source>
</evidence>
<evidence type="ECO:0000256" key="8">
    <source>
        <dbReference type="ARBA" id="ARBA00022982"/>
    </source>
</evidence>
<keyword evidence="16" id="KW-1185">Reference proteome</keyword>
<accession>A0A2T3P0D7</accession>
<feature type="domain" description="Cytochrome b561 bacterial/Ni-hydrogenase" evidence="14">
    <location>
        <begin position="5"/>
        <end position="174"/>
    </location>
</feature>
<evidence type="ECO:0000256" key="10">
    <source>
        <dbReference type="ARBA" id="ARBA00023004"/>
    </source>
</evidence>
<comment type="similarity">
    <text evidence="12">Belongs to the cytochrome b561 family.</text>
</comment>
<dbReference type="InterPro" id="IPR011577">
    <property type="entry name" value="Cyt_b561_bac/Ni-Hgenase"/>
</dbReference>
<feature type="transmembrane region" description="Helical" evidence="13">
    <location>
        <begin position="87"/>
        <end position="110"/>
    </location>
</feature>
<evidence type="ECO:0000256" key="5">
    <source>
        <dbReference type="ARBA" id="ARBA00022617"/>
    </source>
</evidence>
<evidence type="ECO:0000313" key="15">
    <source>
        <dbReference type="EMBL" id="PSW21985.1"/>
    </source>
</evidence>
<evidence type="ECO:0000256" key="4">
    <source>
        <dbReference type="ARBA" id="ARBA00022475"/>
    </source>
</evidence>
<comment type="subcellular location">
    <subcellularLocation>
        <location evidence="2">Cell membrane</location>
        <topology evidence="2">Multi-pass membrane protein</topology>
    </subcellularLocation>
</comment>
<evidence type="ECO:0000256" key="1">
    <source>
        <dbReference type="ARBA" id="ARBA00001970"/>
    </source>
</evidence>
<evidence type="ECO:0000256" key="6">
    <source>
        <dbReference type="ARBA" id="ARBA00022692"/>
    </source>
</evidence>
<keyword evidence="9 13" id="KW-1133">Transmembrane helix</keyword>
<dbReference type="EMBL" id="PYMA01000001">
    <property type="protein sequence ID" value="PSW21985.1"/>
    <property type="molecule type" value="Genomic_DNA"/>
</dbReference>